<protein>
    <recommendedName>
        <fullName evidence="9">dTTP/UTP pyrophosphatase</fullName>
        <shortName evidence="9">dTTPase/UTPase</shortName>
        <ecNumber evidence="9">3.6.1.9</ecNumber>
    </recommendedName>
    <alternativeName>
        <fullName evidence="9">Nucleoside triphosphate pyrophosphatase</fullName>
    </alternativeName>
    <alternativeName>
        <fullName evidence="9">Nucleotide pyrophosphatase</fullName>
        <shortName evidence="9">Nucleotide PPase</shortName>
    </alternativeName>
</protein>
<comment type="catalytic activity">
    <reaction evidence="9">
        <text>UTP + H2O = UMP + diphosphate + H(+)</text>
        <dbReference type="Rhea" id="RHEA:29395"/>
        <dbReference type="ChEBI" id="CHEBI:15377"/>
        <dbReference type="ChEBI" id="CHEBI:15378"/>
        <dbReference type="ChEBI" id="CHEBI:33019"/>
        <dbReference type="ChEBI" id="CHEBI:46398"/>
        <dbReference type="ChEBI" id="CHEBI:57865"/>
        <dbReference type="EC" id="3.6.1.9"/>
    </reaction>
</comment>
<comment type="cofactor">
    <cofactor evidence="1 9">
        <name>a divalent metal cation</name>
        <dbReference type="ChEBI" id="CHEBI:60240"/>
    </cofactor>
</comment>
<keyword evidence="4 9" id="KW-0378">Hydrolase</keyword>
<dbReference type="GO" id="GO:0036221">
    <property type="term" value="F:UTP diphosphatase activity"/>
    <property type="evidence" value="ECO:0007669"/>
    <property type="project" value="RHEA"/>
</dbReference>
<dbReference type="InterPro" id="IPR003697">
    <property type="entry name" value="Maf-like"/>
</dbReference>
<evidence type="ECO:0000313" key="10">
    <source>
        <dbReference type="EMBL" id="SFC72111.1"/>
    </source>
</evidence>
<name>A0A1I1LGI6_9SPHI</name>
<comment type="similarity">
    <text evidence="8">Belongs to the Maf family. YceF subfamily.</text>
</comment>
<dbReference type="CDD" id="cd00555">
    <property type="entry name" value="Maf"/>
    <property type="match status" value="1"/>
</dbReference>
<feature type="site" description="Important for substrate specificity" evidence="9">
    <location>
        <position position="82"/>
    </location>
</feature>
<comment type="caution">
    <text evidence="9">Lacks conserved residue(s) required for the propagation of feature annotation.</text>
</comment>
<evidence type="ECO:0000256" key="7">
    <source>
        <dbReference type="ARBA" id="ARBA00053369"/>
    </source>
</evidence>
<dbReference type="EMBL" id="FOLL01000021">
    <property type="protein sequence ID" value="SFC72111.1"/>
    <property type="molecule type" value="Genomic_DNA"/>
</dbReference>
<evidence type="ECO:0000313" key="11">
    <source>
        <dbReference type="Proteomes" id="UP000199577"/>
    </source>
</evidence>
<dbReference type="NCBIfam" id="TIGR00172">
    <property type="entry name" value="maf"/>
    <property type="match status" value="1"/>
</dbReference>
<evidence type="ECO:0000256" key="9">
    <source>
        <dbReference type="HAMAP-Rule" id="MF_00528"/>
    </source>
</evidence>
<dbReference type="SUPFAM" id="SSF52972">
    <property type="entry name" value="ITPase-like"/>
    <property type="match status" value="1"/>
</dbReference>
<evidence type="ECO:0000256" key="3">
    <source>
        <dbReference type="ARBA" id="ARBA00022490"/>
    </source>
</evidence>
<feature type="active site" description="Proton acceptor" evidence="9">
    <location>
        <position position="81"/>
    </location>
</feature>
<comment type="catalytic activity">
    <reaction evidence="6">
        <text>N(7)-methyl-GTP + H2O = N(7)-methyl-GMP + diphosphate + H(+)</text>
        <dbReference type="Rhea" id="RHEA:58744"/>
        <dbReference type="ChEBI" id="CHEBI:15377"/>
        <dbReference type="ChEBI" id="CHEBI:15378"/>
        <dbReference type="ChEBI" id="CHEBI:33019"/>
        <dbReference type="ChEBI" id="CHEBI:58285"/>
        <dbReference type="ChEBI" id="CHEBI:87133"/>
    </reaction>
</comment>
<accession>A0A1I1LGI6</accession>
<comment type="function">
    <text evidence="9">Nucleoside triphosphate pyrophosphatase that hydrolyzes dTTP and UTP. May have a dual role in cell division arrest and in preventing the incorporation of modified nucleotides into cellular nucleic acids.</text>
</comment>
<proteinExistence type="inferred from homology"/>
<dbReference type="HAMAP" id="MF_00528">
    <property type="entry name" value="Maf"/>
    <property type="match status" value="1"/>
</dbReference>
<reference evidence="10 11" key="1">
    <citation type="submission" date="2016-10" db="EMBL/GenBank/DDBJ databases">
        <authorList>
            <person name="de Groot N.N."/>
        </authorList>
    </citation>
    <scope>NUCLEOTIDE SEQUENCE [LARGE SCALE GENOMIC DNA]</scope>
    <source>
        <strain evidence="10 11">DSM 22900</strain>
    </source>
</reference>
<dbReference type="Pfam" id="PF02545">
    <property type="entry name" value="Maf"/>
    <property type="match status" value="1"/>
</dbReference>
<dbReference type="STRING" id="623281.SAMN05421747_12118"/>
<dbReference type="EC" id="3.6.1.9" evidence="9"/>
<comment type="subcellular location">
    <subcellularLocation>
        <location evidence="2 9">Cytoplasm</location>
    </subcellularLocation>
</comment>
<organism evidence="10 11">
    <name type="scientific">Parapedobacter composti</name>
    <dbReference type="NCBI Taxonomy" id="623281"/>
    <lineage>
        <taxon>Bacteria</taxon>
        <taxon>Pseudomonadati</taxon>
        <taxon>Bacteroidota</taxon>
        <taxon>Sphingobacteriia</taxon>
        <taxon>Sphingobacteriales</taxon>
        <taxon>Sphingobacteriaceae</taxon>
        <taxon>Parapedobacter</taxon>
    </lineage>
</organism>
<keyword evidence="11" id="KW-1185">Reference proteome</keyword>
<keyword evidence="5 9" id="KW-0546">Nucleotide metabolism</keyword>
<dbReference type="GO" id="GO:0036218">
    <property type="term" value="F:dTTP diphosphatase activity"/>
    <property type="evidence" value="ECO:0007669"/>
    <property type="project" value="RHEA"/>
</dbReference>
<dbReference type="PANTHER" id="PTHR43213:SF5">
    <property type="entry name" value="BIFUNCTIONAL DTTP_UTP PYROPHOSPHATASE_METHYLTRANSFERASE PROTEIN-RELATED"/>
    <property type="match status" value="1"/>
</dbReference>
<evidence type="ECO:0000256" key="6">
    <source>
        <dbReference type="ARBA" id="ARBA00050213"/>
    </source>
</evidence>
<comment type="catalytic activity">
    <reaction evidence="9">
        <text>dTTP + H2O = dTMP + diphosphate + H(+)</text>
        <dbReference type="Rhea" id="RHEA:28534"/>
        <dbReference type="ChEBI" id="CHEBI:15377"/>
        <dbReference type="ChEBI" id="CHEBI:15378"/>
        <dbReference type="ChEBI" id="CHEBI:33019"/>
        <dbReference type="ChEBI" id="CHEBI:37568"/>
        <dbReference type="ChEBI" id="CHEBI:63528"/>
        <dbReference type="EC" id="3.6.1.9"/>
    </reaction>
</comment>
<evidence type="ECO:0000256" key="5">
    <source>
        <dbReference type="ARBA" id="ARBA00023080"/>
    </source>
</evidence>
<dbReference type="FunFam" id="3.90.950.10:FF:000005">
    <property type="entry name" value="7-methyl-GTP pyrophosphatase"/>
    <property type="match status" value="1"/>
</dbReference>
<sequence length="204" mass="22667">MENVITDILNPGKFRIVLASQSPRRRELLSQLGLSFEVASKDVDESFPPHLHPADAARYIAERKAREFSGDWPDALVITADTIVTIDGQILGKPADAAAARGMLHRLSGRAHEVITAVAFSWQGQIHVFHETTEVRFRALATWEIEHYITNYRPFDKAGAYGIQEWIGMAAIETVTGSYTNVVGLPTARVYQELQRIAGVLLRA</sequence>
<feature type="site" description="Important for substrate specificity" evidence="9">
    <location>
        <position position="24"/>
    </location>
</feature>
<keyword evidence="3 9" id="KW-0963">Cytoplasm</keyword>
<dbReference type="Proteomes" id="UP000199577">
    <property type="component" value="Unassembled WGS sequence"/>
</dbReference>
<dbReference type="GO" id="GO:0005737">
    <property type="term" value="C:cytoplasm"/>
    <property type="evidence" value="ECO:0007669"/>
    <property type="project" value="UniProtKB-SubCell"/>
</dbReference>
<dbReference type="PIRSF" id="PIRSF006305">
    <property type="entry name" value="Maf"/>
    <property type="match status" value="1"/>
</dbReference>
<dbReference type="InterPro" id="IPR029001">
    <property type="entry name" value="ITPase-like_fam"/>
</dbReference>
<dbReference type="PANTHER" id="PTHR43213">
    <property type="entry name" value="BIFUNCTIONAL DTTP/UTP PYROPHOSPHATASE/METHYLTRANSFERASE PROTEIN-RELATED"/>
    <property type="match status" value="1"/>
</dbReference>
<feature type="site" description="Important for substrate specificity" evidence="9">
    <location>
        <position position="164"/>
    </location>
</feature>
<evidence type="ECO:0000256" key="2">
    <source>
        <dbReference type="ARBA" id="ARBA00004496"/>
    </source>
</evidence>
<dbReference type="OrthoDB" id="9807767at2"/>
<comment type="function">
    <text evidence="7">Nucleoside triphosphate pyrophosphatase that hydrolyzes 7-methyl-GTP (m(7)GTP). May have a dual role in cell division arrest and in preventing the incorporation of modified nucleotides into cellular nucleic acids.</text>
</comment>
<evidence type="ECO:0000256" key="8">
    <source>
        <dbReference type="ARBA" id="ARBA00060749"/>
    </source>
</evidence>
<dbReference type="GO" id="GO:0009117">
    <property type="term" value="P:nucleotide metabolic process"/>
    <property type="evidence" value="ECO:0007669"/>
    <property type="project" value="UniProtKB-KW"/>
</dbReference>
<dbReference type="AlphaFoldDB" id="A0A1I1LGI6"/>
<gene>
    <name evidence="10" type="ORF">SAMN05421747_12118</name>
</gene>
<dbReference type="RefSeq" id="WP_090974848.1">
    <property type="nucleotide sequence ID" value="NZ_FOLL01000021.1"/>
</dbReference>
<dbReference type="Gene3D" id="3.90.950.10">
    <property type="match status" value="1"/>
</dbReference>
<evidence type="ECO:0000256" key="1">
    <source>
        <dbReference type="ARBA" id="ARBA00001968"/>
    </source>
</evidence>
<comment type="similarity">
    <text evidence="9">Belongs to the Maf family. YhdE subfamily.</text>
</comment>
<evidence type="ECO:0000256" key="4">
    <source>
        <dbReference type="ARBA" id="ARBA00022801"/>
    </source>
</evidence>